<organism evidence="1 2">
    <name type="scientific">Cryoendolithus antarcticus</name>
    <dbReference type="NCBI Taxonomy" id="1507870"/>
    <lineage>
        <taxon>Eukaryota</taxon>
        <taxon>Fungi</taxon>
        <taxon>Dikarya</taxon>
        <taxon>Ascomycota</taxon>
        <taxon>Pezizomycotina</taxon>
        <taxon>Dothideomycetes</taxon>
        <taxon>Dothideomycetidae</taxon>
        <taxon>Cladosporiales</taxon>
        <taxon>Cladosporiaceae</taxon>
        <taxon>Cryoendolithus</taxon>
    </lineage>
</organism>
<reference evidence="2" key="1">
    <citation type="submission" date="2017-03" db="EMBL/GenBank/DDBJ databases">
        <title>Genomes of endolithic fungi from Antarctica.</title>
        <authorList>
            <person name="Coleine C."/>
            <person name="Masonjones S."/>
            <person name="Stajich J.E."/>
        </authorList>
    </citation>
    <scope>NUCLEOTIDE SEQUENCE [LARGE SCALE GENOMIC DNA]</scope>
    <source>
        <strain evidence="2">CCFEE 5527</strain>
    </source>
</reference>
<keyword evidence="2" id="KW-1185">Reference proteome</keyword>
<dbReference type="AlphaFoldDB" id="A0A1V8TLC3"/>
<sequence>MSDIFATLAPLPTLGLPILTASHTTLAPLPTATIVIKVGASTFDAGDADFFGFKPLWHQVCDGIGCDSGTNVEFTGNINSVGNQATTTGSFKMAGFINEDEALTTNLLNAMEDALLKTQKCKTTKGKKCAFGKKKGKRDSGPELHDCIDETLNECTYANFIQATVFAPGTGADQGHLEMSATGGENGAFDCDTVFGILDGAASAFDVGPISGAGITIGQVVCNSIFS</sequence>
<comment type="caution">
    <text evidence="1">The sequence shown here is derived from an EMBL/GenBank/DDBJ whole genome shotgun (WGS) entry which is preliminary data.</text>
</comment>
<evidence type="ECO:0000313" key="2">
    <source>
        <dbReference type="Proteomes" id="UP000192596"/>
    </source>
</evidence>
<name>A0A1V8TLC3_9PEZI</name>
<gene>
    <name evidence="1" type="ORF">B0A48_02677</name>
</gene>
<evidence type="ECO:0000313" key="1">
    <source>
        <dbReference type="EMBL" id="OQO12038.1"/>
    </source>
</evidence>
<proteinExistence type="predicted"/>
<dbReference type="Proteomes" id="UP000192596">
    <property type="component" value="Unassembled WGS sequence"/>
</dbReference>
<dbReference type="InParanoid" id="A0A1V8TLC3"/>
<dbReference type="EMBL" id="NAJO01000005">
    <property type="protein sequence ID" value="OQO12038.1"/>
    <property type="molecule type" value="Genomic_DNA"/>
</dbReference>
<protein>
    <submittedName>
        <fullName evidence="1">Uncharacterized protein</fullName>
    </submittedName>
</protein>
<accession>A0A1V8TLC3</accession>